<dbReference type="AlphaFoldDB" id="A0AAD2HNP9"/>
<dbReference type="EMBL" id="CAVNYO010000421">
    <property type="protein sequence ID" value="CAK5278209.1"/>
    <property type="molecule type" value="Genomic_DNA"/>
</dbReference>
<organism evidence="2 3">
    <name type="scientific">Mycena citricolor</name>
    <dbReference type="NCBI Taxonomy" id="2018698"/>
    <lineage>
        <taxon>Eukaryota</taxon>
        <taxon>Fungi</taxon>
        <taxon>Dikarya</taxon>
        <taxon>Basidiomycota</taxon>
        <taxon>Agaricomycotina</taxon>
        <taxon>Agaricomycetes</taxon>
        <taxon>Agaricomycetidae</taxon>
        <taxon>Agaricales</taxon>
        <taxon>Marasmiineae</taxon>
        <taxon>Mycenaceae</taxon>
        <taxon>Mycena</taxon>
    </lineage>
</organism>
<name>A0AAD2HNP9_9AGAR</name>
<proteinExistence type="predicted"/>
<evidence type="ECO:0000256" key="1">
    <source>
        <dbReference type="SAM" id="MobiDB-lite"/>
    </source>
</evidence>
<dbReference type="Proteomes" id="UP001295794">
    <property type="component" value="Unassembled WGS sequence"/>
</dbReference>
<gene>
    <name evidence="2" type="ORF">MYCIT1_LOCUS27495</name>
</gene>
<protein>
    <recommendedName>
        <fullName evidence="4">NAD(P)-binding protein</fullName>
    </recommendedName>
</protein>
<dbReference type="InterPro" id="IPR002347">
    <property type="entry name" value="SDR_fam"/>
</dbReference>
<dbReference type="Pfam" id="PF00106">
    <property type="entry name" value="adh_short"/>
    <property type="match status" value="1"/>
</dbReference>
<evidence type="ECO:0008006" key="4">
    <source>
        <dbReference type="Google" id="ProtNLM"/>
    </source>
</evidence>
<dbReference type="InterPro" id="IPR036291">
    <property type="entry name" value="NAD(P)-bd_dom_sf"/>
</dbReference>
<evidence type="ECO:0000313" key="3">
    <source>
        <dbReference type="Proteomes" id="UP001295794"/>
    </source>
</evidence>
<feature type="region of interest" description="Disordered" evidence="1">
    <location>
        <begin position="198"/>
        <end position="226"/>
    </location>
</feature>
<accession>A0AAD2HNP9</accession>
<dbReference type="PANTHER" id="PTHR43431">
    <property type="entry name" value="OXIDOREDUCTASE, SHORT CHAIN DEHYDROGENASE/REDUCTASE FAMILY (AFU_ORTHOLOGUE AFUA_5G14000)"/>
    <property type="match status" value="1"/>
</dbReference>
<dbReference type="Gene3D" id="3.40.50.720">
    <property type="entry name" value="NAD(P)-binding Rossmann-like Domain"/>
    <property type="match status" value="1"/>
</dbReference>
<dbReference type="SUPFAM" id="SSF51735">
    <property type="entry name" value="NAD(P)-binding Rossmann-fold domains"/>
    <property type="match status" value="1"/>
</dbReference>
<comment type="caution">
    <text evidence="2">The sequence shown here is derived from an EMBL/GenBank/DDBJ whole genome shotgun (WGS) entry which is preliminary data.</text>
</comment>
<dbReference type="PRINTS" id="PR00081">
    <property type="entry name" value="GDHRDH"/>
</dbReference>
<evidence type="ECO:0000313" key="2">
    <source>
        <dbReference type="EMBL" id="CAK5278209.1"/>
    </source>
</evidence>
<sequence length="257" mass="27233">MGSIVVVAGIGNGSGTGAAAARLFASEGYTVALISRGADSLNALVQSIKSSGGQASAFPVSEYSDHEISSAFSAIEKQFSTPDYSIRAAIFNAAHGVWKPFLNVTLEDIRASNQINVESSFAFSRSAILAFQKNTPEASNGAKGTLIFTGATASLRGNVVTSVFSAGKFALRALSQSLAKEFGKQNIHVAHAIIDGGIATNNSREDRHTPPSGPVENPDPSSKLSPESIAKSYIYLVRQDQSSWTWELDLRPAHEKW</sequence>
<reference evidence="2" key="1">
    <citation type="submission" date="2023-11" db="EMBL/GenBank/DDBJ databases">
        <authorList>
            <person name="De Vega J J."/>
            <person name="De Vega J J."/>
        </authorList>
    </citation>
    <scope>NUCLEOTIDE SEQUENCE</scope>
</reference>
<dbReference type="PANTHER" id="PTHR43431:SF7">
    <property type="entry name" value="OXIDOREDUCTASE, SHORT CHAIN DEHYDROGENASE_REDUCTASE FAMILY (AFU_ORTHOLOGUE AFUA_5G14000)"/>
    <property type="match status" value="1"/>
</dbReference>
<keyword evidence="3" id="KW-1185">Reference proteome</keyword>